<keyword evidence="1" id="KW-0472">Membrane</keyword>
<keyword evidence="3" id="KW-1185">Reference proteome</keyword>
<keyword evidence="1" id="KW-1133">Transmembrane helix</keyword>
<dbReference type="OrthoDB" id="3218196at2"/>
<dbReference type="AlphaFoldDB" id="A0A561T2B8"/>
<proteinExistence type="predicted"/>
<evidence type="ECO:0000313" key="2">
    <source>
        <dbReference type="EMBL" id="TWF81256.1"/>
    </source>
</evidence>
<feature type="transmembrane region" description="Helical" evidence="1">
    <location>
        <begin position="209"/>
        <end position="229"/>
    </location>
</feature>
<evidence type="ECO:0008006" key="4">
    <source>
        <dbReference type="Google" id="ProtNLM"/>
    </source>
</evidence>
<name>A0A561T2B8_9PSEU</name>
<gene>
    <name evidence="2" type="ORF">FHX44_117199</name>
</gene>
<comment type="caution">
    <text evidence="2">The sequence shown here is derived from an EMBL/GenBank/DDBJ whole genome shotgun (WGS) entry which is preliminary data.</text>
</comment>
<evidence type="ECO:0000256" key="1">
    <source>
        <dbReference type="SAM" id="Phobius"/>
    </source>
</evidence>
<evidence type="ECO:0000313" key="3">
    <source>
        <dbReference type="Proteomes" id="UP000321261"/>
    </source>
</evidence>
<dbReference type="Proteomes" id="UP000321261">
    <property type="component" value="Unassembled WGS sequence"/>
</dbReference>
<feature type="transmembrane region" description="Helical" evidence="1">
    <location>
        <begin position="413"/>
        <end position="439"/>
    </location>
</feature>
<organism evidence="2 3">
    <name type="scientific">Pseudonocardia hierapolitana</name>
    <dbReference type="NCBI Taxonomy" id="1128676"/>
    <lineage>
        <taxon>Bacteria</taxon>
        <taxon>Bacillati</taxon>
        <taxon>Actinomycetota</taxon>
        <taxon>Actinomycetes</taxon>
        <taxon>Pseudonocardiales</taxon>
        <taxon>Pseudonocardiaceae</taxon>
        <taxon>Pseudonocardia</taxon>
    </lineage>
</organism>
<dbReference type="EMBL" id="VIWU01000001">
    <property type="protein sequence ID" value="TWF81256.1"/>
    <property type="molecule type" value="Genomic_DNA"/>
</dbReference>
<sequence>MSLDLERATHLPASGTTGSGVRQRLRVLAAGPSTPDRLRRLGAVLVLGCLLAGVFSLVDGTARTEAVHEGGSRIAAVHADAAELYRSLADADAMATSGFVSGGQEPAQIRARYDRDIADTTARLVHAAGLLPADDPAAPALATIAAQLPVYSGLVESARTYNRLGYPLGQSYLDSASRLMATEILPAADELRRLQAEALADAYGRAGSAPIAVLLMGLAALAAVVDAAVRERRRTQRVLSVGLTVAGGAIVVALLWWVVAMSVASGRLTEAERHSGIADTLDEARAAVLQARSNESLVLVARGGGAADSGFTAAIERVLGTISTSGLLDAARDAAEPDTDDRIAAVRTATEEWMTAHRRLRELDDGGLYRDAVASATGAAPDGSGAAFDRLGTVLGETIDAERAAFRAEADTAAAALTGLAAGPAVLALVAAAAAAAGIGRRVEEYR</sequence>
<keyword evidence="1" id="KW-0812">Transmembrane</keyword>
<protein>
    <recommendedName>
        <fullName evidence="4">Secreted protein</fullName>
    </recommendedName>
</protein>
<accession>A0A561T2B8</accession>
<feature type="transmembrane region" description="Helical" evidence="1">
    <location>
        <begin position="241"/>
        <end position="259"/>
    </location>
</feature>
<dbReference type="RefSeq" id="WP_147259791.1">
    <property type="nucleotide sequence ID" value="NZ_VIWU01000001.1"/>
</dbReference>
<reference evidence="2 3" key="1">
    <citation type="submission" date="2019-06" db="EMBL/GenBank/DDBJ databases">
        <title>Sequencing the genomes of 1000 actinobacteria strains.</title>
        <authorList>
            <person name="Klenk H.-P."/>
        </authorList>
    </citation>
    <scope>NUCLEOTIDE SEQUENCE [LARGE SCALE GENOMIC DNA]</scope>
    <source>
        <strain evidence="2 3">DSM 45671</strain>
    </source>
</reference>